<accession>A0ABT7JDV3</accession>
<proteinExistence type="predicted"/>
<dbReference type="Proteomes" id="UP001302059">
    <property type="component" value="Unassembled WGS sequence"/>
</dbReference>
<name>A0ABT7JDV3_9DEIO</name>
<dbReference type="CDD" id="cd02947">
    <property type="entry name" value="TRX_family"/>
    <property type="match status" value="1"/>
</dbReference>
<dbReference type="InterPro" id="IPR036249">
    <property type="entry name" value="Thioredoxin-like_sf"/>
</dbReference>
<organism evidence="1 2">
    <name type="scientific">Deinococcus rhizophilus</name>
    <dbReference type="NCBI Taxonomy" id="3049544"/>
    <lineage>
        <taxon>Bacteria</taxon>
        <taxon>Thermotogati</taxon>
        <taxon>Deinococcota</taxon>
        <taxon>Deinococci</taxon>
        <taxon>Deinococcales</taxon>
        <taxon>Deinococcaceae</taxon>
        <taxon>Deinococcus</taxon>
    </lineage>
</organism>
<sequence>MTHPPRQIRLRLPPFLGRALGALLARSTVKAGRTVAPPPALGLTRRTLLYFKSEGCAPCDGIDLFIGRLAAAGGLDLRVVDARRGEVPEQVYGGSLLLDRDGTLRRAYGVNVFPTLLVTDPGGQVERVLVGAQADEEQIRAGLGLA</sequence>
<evidence type="ECO:0000313" key="1">
    <source>
        <dbReference type="EMBL" id="MDL2342737.1"/>
    </source>
</evidence>
<dbReference type="Gene3D" id="3.40.30.10">
    <property type="entry name" value="Glutaredoxin"/>
    <property type="match status" value="1"/>
</dbReference>
<dbReference type="SUPFAM" id="SSF52833">
    <property type="entry name" value="Thioredoxin-like"/>
    <property type="match status" value="1"/>
</dbReference>
<evidence type="ECO:0000313" key="2">
    <source>
        <dbReference type="Proteomes" id="UP001302059"/>
    </source>
</evidence>
<protein>
    <submittedName>
        <fullName evidence="1">Thioredoxin family protein</fullName>
    </submittedName>
</protein>
<dbReference type="RefSeq" id="WP_285520768.1">
    <property type="nucleotide sequence ID" value="NZ_JASNGB010000004.1"/>
</dbReference>
<comment type="caution">
    <text evidence="1">The sequence shown here is derived from an EMBL/GenBank/DDBJ whole genome shotgun (WGS) entry which is preliminary data.</text>
</comment>
<reference evidence="1 2" key="1">
    <citation type="submission" date="2023-05" db="EMBL/GenBank/DDBJ databases">
        <authorList>
            <person name="Gao F."/>
        </authorList>
    </citation>
    <scope>NUCLEOTIDE SEQUENCE [LARGE SCALE GENOMIC DNA]</scope>
    <source>
        <strain evidence="1 2">MIMF12</strain>
    </source>
</reference>
<dbReference type="EMBL" id="JASNGB010000004">
    <property type="protein sequence ID" value="MDL2342737.1"/>
    <property type="molecule type" value="Genomic_DNA"/>
</dbReference>
<gene>
    <name evidence="1" type="ORF">QOL99_01095</name>
</gene>
<keyword evidence="2" id="KW-1185">Reference proteome</keyword>